<dbReference type="EMBL" id="OB673088">
    <property type="protein sequence ID" value="CAD7235490.1"/>
    <property type="molecule type" value="Genomic_DNA"/>
</dbReference>
<dbReference type="SUPFAM" id="SSF56436">
    <property type="entry name" value="C-type lectin-like"/>
    <property type="match status" value="1"/>
</dbReference>
<proteinExistence type="predicted"/>
<reference evidence="1" key="1">
    <citation type="submission" date="2020-11" db="EMBL/GenBank/DDBJ databases">
        <authorList>
            <person name="Tran Van P."/>
        </authorList>
    </citation>
    <scope>NUCLEOTIDE SEQUENCE</scope>
</reference>
<dbReference type="PANTHER" id="PTHR22803">
    <property type="entry name" value="MANNOSE, PHOSPHOLIPASE, LECTIN RECEPTOR RELATED"/>
    <property type="match status" value="1"/>
</dbReference>
<evidence type="ECO:0000313" key="1">
    <source>
        <dbReference type="EMBL" id="CAD7235490.1"/>
    </source>
</evidence>
<accession>A0A7R8ZT30</accession>
<dbReference type="Pfam" id="PF00059">
    <property type="entry name" value="Lectin_C"/>
    <property type="match status" value="1"/>
</dbReference>
<dbReference type="OrthoDB" id="6352088at2759"/>
<dbReference type="AlphaFoldDB" id="A0A7R8ZT30"/>
<organism evidence="1">
    <name type="scientific">Cyprideis torosa</name>
    <dbReference type="NCBI Taxonomy" id="163714"/>
    <lineage>
        <taxon>Eukaryota</taxon>
        <taxon>Metazoa</taxon>
        <taxon>Ecdysozoa</taxon>
        <taxon>Arthropoda</taxon>
        <taxon>Crustacea</taxon>
        <taxon>Oligostraca</taxon>
        <taxon>Ostracoda</taxon>
        <taxon>Podocopa</taxon>
        <taxon>Podocopida</taxon>
        <taxon>Cytherocopina</taxon>
        <taxon>Cytheroidea</taxon>
        <taxon>Cytherideidae</taxon>
        <taxon>Cyprideis</taxon>
    </lineage>
</organism>
<dbReference type="Gene3D" id="3.10.100.10">
    <property type="entry name" value="Mannose-Binding Protein A, subunit A"/>
    <property type="match status" value="1"/>
</dbReference>
<dbReference type="PROSITE" id="PS50041">
    <property type="entry name" value="C_TYPE_LECTIN_2"/>
    <property type="match status" value="1"/>
</dbReference>
<gene>
    <name evidence="1" type="ORF">CTOB1V02_LOCUS13305</name>
</gene>
<dbReference type="InterPro" id="IPR016186">
    <property type="entry name" value="C-type_lectin-like/link_sf"/>
</dbReference>
<protein>
    <submittedName>
        <fullName evidence="1">Uncharacterized protein</fullName>
    </submittedName>
</protein>
<dbReference type="CDD" id="cd00037">
    <property type="entry name" value="CLECT"/>
    <property type="match status" value="1"/>
</dbReference>
<dbReference type="InterPro" id="IPR001304">
    <property type="entry name" value="C-type_lectin-like"/>
</dbReference>
<dbReference type="InterPro" id="IPR050111">
    <property type="entry name" value="C-type_lectin/snaclec_domain"/>
</dbReference>
<dbReference type="SMART" id="SM00034">
    <property type="entry name" value="CLECT"/>
    <property type="match status" value="1"/>
</dbReference>
<dbReference type="InterPro" id="IPR016187">
    <property type="entry name" value="CTDL_fold"/>
</dbReference>
<sequence length="218" mass="24280">MASKRATQQALICFCIAGIVAQEVSRFKRFPGFKCDKVSGDAVEGLSAIRCLARAQMKKCSDTQIHPACQCCDTIRTGDNSTAIYALACPGKGVWNPITGKCYYVRKQTKEWMEARTACRAEGFELVTIENGAENTFVFGLLSNPAWIGLNDIANENTFVWSDGSHSAYTNWYPGQPNDFENQDCIGMNWDNYGEKWADHECDHGSMPEYVCTLKINP</sequence>
<name>A0A7R8ZT30_9CRUS</name>